<accession>A0A2T0FJK2</accession>
<dbReference type="AlphaFoldDB" id="A0A2T0FJK2"/>
<gene>
    <name evidence="1" type="ORF">B9G98_02794</name>
</gene>
<dbReference type="Proteomes" id="UP000238350">
    <property type="component" value="Unassembled WGS sequence"/>
</dbReference>
<comment type="caution">
    <text evidence="1">The sequence shown here is derived from an EMBL/GenBank/DDBJ whole genome shotgun (WGS) entry which is preliminary data.</text>
</comment>
<dbReference type="EMBL" id="NDIQ01000021">
    <property type="protein sequence ID" value="PRT55174.1"/>
    <property type="molecule type" value="Genomic_DNA"/>
</dbReference>
<evidence type="ECO:0000313" key="2">
    <source>
        <dbReference type="Proteomes" id="UP000238350"/>
    </source>
</evidence>
<name>A0A2T0FJK2_9ASCO</name>
<dbReference type="RefSeq" id="XP_024665119.1">
    <property type="nucleotide sequence ID" value="XM_024809351.1"/>
</dbReference>
<proteinExistence type="predicted"/>
<reference evidence="1 2" key="1">
    <citation type="submission" date="2017-04" db="EMBL/GenBank/DDBJ databases">
        <title>Genome sequencing of [Candida] sorbophila.</title>
        <authorList>
            <person name="Ahn J.O."/>
        </authorList>
    </citation>
    <scope>NUCLEOTIDE SEQUENCE [LARGE SCALE GENOMIC DNA]</scope>
    <source>
        <strain evidence="1 2">DS02</strain>
    </source>
</reference>
<organism evidence="1 2">
    <name type="scientific">Wickerhamiella sorbophila</name>
    <dbReference type="NCBI Taxonomy" id="45607"/>
    <lineage>
        <taxon>Eukaryota</taxon>
        <taxon>Fungi</taxon>
        <taxon>Dikarya</taxon>
        <taxon>Ascomycota</taxon>
        <taxon>Saccharomycotina</taxon>
        <taxon>Dipodascomycetes</taxon>
        <taxon>Dipodascales</taxon>
        <taxon>Trichomonascaceae</taxon>
        <taxon>Wickerhamiella</taxon>
    </lineage>
</organism>
<sequence>MSLTSRITKVTQNFDIFSDVPWQHGFPEGSNVNAIGETGLPTTRQFLSFHLRRAILSFAHALVKRYADDNRIGHGKLFSRVISRLLDAVEAISDGTTKVVSLEDFSKMELSMVPRHIAVSLQLASDDIPPAKGEPADPVERLLEQAADLVSWVALTPHVDRLTIYEQTDALHKINRDKLESTIRDRAKASGYPTKELDISFATEHHIVFPNKLAVVFATDVLQGHSCQAKFGIIEPEAVGEHLLGTEQLPDLFISFNSQSNGFPLAALNNAMIYESQRKGILGGGKPQLRDYVRALKSFEAAT</sequence>
<protein>
    <submittedName>
        <fullName evidence="1">Uncharacterized protein</fullName>
    </submittedName>
</protein>
<evidence type="ECO:0000313" key="1">
    <source>
        <dbReference type="EMBL" id="PRT55174.1"/>
    </source>
</evidence>
<dbReference type="GeneID" id="36516542"/>
<keyword evidence="2" id="KW-1185">Reference proteome</keyword>